<evidence type="ECO:0000256" key="1">
    <source>
        <dbReference type="ARBA" id="ARBA00022603"/>
    </source>
</evidence>
<dbReference type="EC" id="2.1.1.64" evidence="5"/>
<dbReference type="Gene3D" id="3.40.50.150">
    <property type="entry name" value="Vaccinia Virus protein VP39"/>
    <property type="match status" value="1"/>
</dbReference>
<keyword evidence="6" id="KW-1185">Reference proteome</keyword>
<dbReference type="PANTHER" id="PTHR43464">
    <property type="entry name" value="METHYLTRANSFERASE"/>
    <property type="match status" value="1"/>
</dbReference>
<dbReference type="RefSeq" id="WP_209984562.1">
    <property type="nucleotide sequence ID" value="NZ_JBHSVQ010000001.1"/>
</dbReference>
<sequence>MKQNKYDDAGFFANYSQMPRSTGGLEAAGEWEVFRTLLPDLAGQRVLDLGCGFGWHCRYAREQGAASVVGIDLSANMLERARAMTDDPKIEYLQLAIEDAAFGAEQFDTVISSLAIHYIEDFGSLCRQVRHCLKPGGAFVFSVEHPIFTALAAQDWHYSPDGEKQHWPVDNYHLEGLRLADFLEHKVAKYHRTTATYLGTLLHSGFGLKQMSELQPTPEMLEKNPAWQEETRRPMFLLLSAVKQEQPDLIS</sequence>
<dbReference type="SUPFAM" id="SSF53335">
    <property type="entry name" value="S-adenosyl-L-methionine-dependent methyltransferases"/>
    <property type="match status" value="1"/>
</dbReference>
<comment type="caution">
    <text evidence="5">The sequence shown here is derived from an EMBL/GenBank/DDBJ whole genome shotgun (WGS) entry which is preliminary data.</text>
</comment>
<keyword evidence="3" id="KW-0949">S-adenosyl-L-methionine</keyword>
<gene>
    <name evidence="5" type="ORF">ACFSX3_14130</name>
</gene>
<organism evidence="5 6">
    <name type="scientific">Paenibacillus rhizoplanae</name>
    <dbReference type="NCBI Taxonomy" id="1917181"/>
    <lineage>
        <taxon>Bacteria</taxon>
        <taxon>Bacillati</taxon>
        <taxon>Bacillota</taxon>
        <taxon>Bacilli</taxon>
        <taxon>Bacillales</taxon>
        <taxon>Paenibacillaceae</taxon>
        <taxon>Paenibacillus</taxon>
    </lineage>
</organism>
<reference evidence="6" key="1">
    <citation type="journal article" date="2019" name="Int. J. Syst. Evol. Microbiol.">
        <title>The Global Catalogue of Microorganisms (GCM) 10K type strain sequencing project: providing services to taxonomists for standard genome sequencing and annotation.</title>
        <authorList>
            <consortium name="The Broad Institute Genomics Platform"/>
            <consortium name="The Broad Institute Genome Sequencing Center for Infectious Disease"/>
            <person name="Wu L."/>
            <person name="Ma J."/>
        </authorList>
    </citation>
    <scope>NUCLEOTIDE SEQUENCE [LARGE SCALE GENOMIC DNA]</scope>
    <source>
        <strain evidence="6">CCM 8725</strain>
    </source>
</reference>
<dbReference type="EC" id="2.1.1.222" evidence="5"/>
<name>A0ABW5F7U7_9BACL</name>
<proteinExistence type="predicted"/>
<dbReference type="InterPro" id="IPR013216">
    <property type="entry name" value="Methyltransf_11"/>
</dbReference>
<dbReference type="GO" id="GO:0032259">
    <property type="term" value="P:methylation"/>
    <property type="evidence" value="ECO:0007669"/>
    <property type="project" value="UniProtKB-KW"/>
</dbReference>
<protein>
    <submittedName>
        <fullName evidence="5">Class I SAM-dependent methyltransferase</fullName>
        <ecNumber evidence="5">2.1.1.222</ecNumber>
        <ecNumber evidence="5">2.1.1.64</ecNumber>
    </submittedName>
</protein>
<evidence type="ECO:0000313" key="5">
    <source>
        <dbReference type="EMBL" id="MFD2411024.1"/>
    </source>
</evidence>
<evidence type="ECO:0000259" key="4">
    <source>
        <dbReference type="Pfam" id="PF08241"/>
    </source>
</evidence>
<evidence type="ECO:0000256" key="2">
    <source>
        <dbReference type="ARBA" id="ARBA00022679"/>
    </source>
</evidence>
<dbReference type="GO" id="GO:0061542">
    <property type="term" value="F:3-demethylubiquinol 3-O-methyltransferase activity"/>
    <property type="evidence" value="ECO:0007669"/>
    <property type="project" value="UniProtKB-EC"/>
</dbReference>
<accession>A0ABW5F7U7</accession>
<feature type="domain" description="Methyltransferase type 11" evidence="4">
    <location>
        <begin position="47"/>
        <end position="141"/>
    </location>
</feature>
<dbReference type="CDD" id="cd02440">
    <property type="entry name" value="AdoMet_MTases"/>
    <property type="match status" value="1"/>
</dbReference>
<evidence type="ECO:0000313" key="6">
    <source>
        <dbReference type="Proteomes" id="UP001597448"/>
    </source>
</evidence>
<keyword evidence="1 5" id="KW-0489">Methyltransferase</keyword>
<dbReference type="Proteomes" id="UP001597448">
    <property type="component" value="Unassembled WGS sequence"/>
</dbReference>
<evidence type="ECO:0000256" key="3">
    <source>
        <dbReference type="ARBA" id="ARBA00022691"/>
    </source>
</evidence>
<dbReference type="Pfam" id="PF08241">
    <property type="entry name" value="Methyltransf_11"/>
    <property type="match status" value="1"/>
</dbReference>
<keyword evidence="2 5" id="KW-0808">Transferase</keyword>
<dbReference type="InterPro" id="IPR029063">
    <property type="entry name" value="SAM-dependent_MTases_sf"/>
</dbReference>
<dbReference type="GO" id="GO:0102208">
    <property type="term" value="F:2-polyprenyl-6-hydroxyphenol methylase activity"/>
    <property type="evidence" value="ECO:0007669"/>
    <property type="project" value="UniProtKB-EC"/>
</dbReference>
<dbReference type="EMBL" id="JBHUKY010000023">
    <property type="protein sequence ID" value="MFD2411024.1"/>
    <property type="molecule type" value="Genomic_DNA"/>
</dbReference>
<dbReference type="PANTHER" id="PTHR43464:SF19">
    <property type="entry name" value="UBIQUINONE BIOSYNTHESIS O-METHYLTRANSFERASE, MITOCHONDRIAL"/>
    <property type="match status" value="1"/>
</dbReference>